<protein>
    <submittedName>
        <fullName evidence="1">Cell division protein FtsQ</fullName>
    </submittedName>
</protein>
<keyword evidence="1" id="KW-0132">Cell division</keyword>
<organism evidence="1 2">
    <name type="scientific">Polaribacter gangjinensis</name>
    <dbReference type="NCBI Taxonomy" id="574710"/>
    <lineage>
        <taxon>Bacteria</taxon>
        <taxon>Pseudomonadati</taxon>
        <taxon>Bacteroidota</taxon>
        <taxon>Flavobacteriia</taxon>
        <taxon>Flavobacteriales</taxon>
        <taxon>Flavobacteriaceae</taxon>
    </lineage>
</organism>
<dbReference type="EMBL" id="MSCL01000001">
    <property type="protein sequence ID" value="PQJ75087.1"/>
    <property type="molecule type" value="Genomic_DNA"/>
</dbReference>
<dbReference type="GO" id="GO:0051301">
    <property type="term" value="P:cell division"/>
    <property type="evidence" value="ECO:0007669"/>
    <property type="project" value="UniProtKB-KW"/>
</dbReference>
<dbReference type="Proteomes" id="UP000237608">
    <property type="component" value="Unassembled WGS sequence"/>
</dbReference>
<accession>A0A2S7WBY0</accession>
<dbReference type="OrthoDB" id="1466667at2"/>
<evidence type="ECO:0000313" key="1">
    <source>
        <dbReference type="EMBL" id="PQJ75087.1"/>
    </source>
</evidence>
<comment type="caution">
    <text evidence="1">The sequence shown here is derived from an EMBL/GenBank/DDBJ whole genome shotgun (WGS) entry which is preliminary data.</text>
</comment>
<gene>
    <name evidence="1" type="ORF">BTO13_07405</name>
</gene>
<sequence length="241" mass="27726">MKFKKILKYILFFCLLISVGFLYSFSAARNHRKKVSKIDIKIESGISKFLNHSMVNKLLIQKNETVKNLPKSVINLYGLESNISKNPYVEKAVVFLTIRGELKTAVKQRTPIVRIIQDDEVYYVDKQGVKVPLSENYSARVLLVSGVKNDVEMKEIMPLISTILEDNFLEKEIVGVEKLKNGEVQLAVRSGDYKIDFGTVSEIESKFRKLKAFYNKTFSDKTIQNYKLINVKYHNQVVCTK</sequence>
<proteinExistence type="predicted"/>
<dbReference type="RefSeq" id="WP_105046228.1">
    <property type="nucleotide sequence ID" value="NZ_MSCL01000001.1"/>
</dbReference>
<keyword evidence="2" id="KW-1185">Reference proteome</keyword>
<keyword evidence="1" id="KW-0131">Cell cycle</keyword>
<evidence type="ECO:0000313" key="2">
    <source>
        <dbReference type="Proteomes" id="UP000237608"/>
    </source>
</evidence>
<name>A0A2S7WBY0_9FLAO</name>
<dbReference type="AlphaFoldDB" id="A0A2S7WBY0"/>
<reference evidence="1 2" key="1">
    <citation type="submission" date="2016-12" db="EMBL/GenBank/DDBJ databases">
        <title>Trade-off between light-utilization and light-protection in marine flavobacteria.</title>
        <authorList>
            <person name="Kumagai Y."/>
            <person name="Yoshizawa S."/>
            <person name="Kogure K."/>
            <person name="Iwasaki W."/>
        </authorList>
    </citation>
    <scope>NUCLEOTIDE SEQUENCE [LARGE SCALE GENOMIC DNA]</scope>
    <source>
        <strain evidence="1 2">KCTC 22729</strain>
    </source>
</reference>